<dbReference type="Proteomes" id="UP001556098">
    <property type="component" value="Unassembled WGS sequence"/>
</dbReference>
<protein>
    <submittedName>
        <fullName evidence="1">Uncharacterized protein</fullName>
    </submittedName>
</protein>
<dbReference type="RefSeq" id="WP_367878377.1">
    <property type="nucleotide sequence ID" value="NZ_JBFNXX010000010.1"/>
</dbReference>
<keyword evidence="2" id="KW-1185">Reference proteome</keyword>
<sequence length="99" mass="10368">MIAQPHESGLCWDQVTGLMPFPDRAQRSPQGILVPNSRTKRDAVAVVYTKGAPPPEITVKAISGSVTSVLADGVAVAVVAHAKGPDLTPEDVLLVEQSL</sequence>
<proteinExistence type="predicted"/>
<comment type="caution">
    <text evidence="1">The sequence shown here is derived from an EMBL/GenBank/DDBJ whole genome shotgun (WGS) entry which is preliminary data.</text>
</comment>
<evidence type="ECO:0000313" key="1">
    <source>
        <dbReference type="EMBL" id="MEW9920673.1"/>
    </source>
</evidence>
<evidence type="ECO:0000313" key="2">
    <source>
        <dbReference type="Proteomes" id="UP001556098"/>
    </source>
</evidence>
<organism evidence="1 2">
    <name type="scientific">Sulfitobacter sediminis</name>
    <dbReference type="NCBI Taxonomy" id="3234186"/>
    <lineage>
        <taxon>Bacteria</taxon>
        <taxon>Pseudomonadati</taxon>
        <taxon>Pseudomonadota</taxon>
        <taxon>Alphaproteobacteria</taxon>
        <taxon>Rhodobacterales</taxon>
        <taxon>Roseobacteraceae</taxon>
        <taxon>Sulfitobacter</taxon>
    </lineage>
</organism>
<accession>A0ABV3RQ26</accession>
<dbReference type="EMBL" id="JBFNXX010000010">
    <property type="protein sequence ID" value="MEW9920673.1"/>
    <property type="molecule type" value="Genomic_DNA"/>
</dbReference>
<gene>
    <name evidence="1" type="ORF">AB2B41_13740</name>
</gene>
<reference evidence="1 2" key="1">
    <citation type="submission" date="2024-07" db="EMBL/GenBank/DDBJ databases">
        <title>Marimonas sp.nov., isolated from tidal-flat sediment.</title>
        <authorList>
            <person name="Jayan J.N."/>
            <person name="Lee S.S."/>
        </authorList>
    </citation>
    <scope>NUCLEOTIDE SEQUENCE [LARGE SCALE GENOMIC DNA]</scope>
    <source>
        <strain evidence="1 2">MJW-29</strain>
    </source>
</reference>
<name>A0ABV3RQ26_9RHOB</name>